<feature type="domain" description="Ketopantoate reductase N-terminal" evidence="11">
    <location>
        <begin position="7"/>
        <end position="147"/>
    </location>
</feature>
<keyword evidence="6 10" id="KW-0521">NADP</keyword>
<comment type="caution">
    <text evidence="13">The sequence shown here is derived from an EMBL/GenBank/DDBJ whole genome shotgun (WGS) entry which is preliminary data.</text>
</comment>
<evidence type="ECO:0000313" key="14">
    <source>
        <dbReference type="Proteomes" id="UP001055153"/>
    </source>
</evidence>
<protein>
    <recommendedName>
        <fullName evidence="4 10">2-dehydropantoate 2-reductase</fullName>
        <ecNumber evidence="3 10">1.1.1.169</ecNumber>
    </recommendedName>
    <alternativeName>
        <fullName evidence="8 10">Ketopantoate reductase</fullName>
    </alternativeName>
</protein>
<dbReference type="InterPro" id="IPR036291">
    <property type="entry name" value="NAD(P)-bd_dom_sf"/>
</dbReference>
<evidence type="ECO:0000313" key="13">
    <source>
        <dbReference type="EMBL" id="GJE03289.1"/>
    </source>
</evidence>
<gene>
    <name evidence="13" type="ORF">GMJLKIPL_5242</name>
</gene>
<evidence type="ECO:0000256" key="4">
    <source>
        <dbReference type="ARBA" id="ARBA00019465"/>
    </source>
</evidence>
<evidence type="ECO:0000256" key="7">
    <source>
        <dbReference type="ARBA" id="ARBA00023002"/>
    </source>
</evidence>
<dbReference type="SUPFAM" id="SSF48179">
    <property type="entry name" value="6-phosphogluconate dehydrogenase C-terminal domain-like"/>
    <property type="match status" value="1"/>
</dbReference>
<comment type="pathway">
    <text evidence="1 10">Cofactor biosynthesis; (R)-pantothenate biosynthesis; (R)-pantoate from 3-methyl-2-oxobutanoate: step 2/2.</text>
</comment>
<evidence type="ECO:0000259" key="12">
    <source>
        <dbReference type="Pfam" id="PF08546"/>
    </source>
</evidence>
<accession>A0ABQ4SL87</accession>
<sequence>MIELSGIAIIGSGGIGGYLAGALARGGHRPTLCVRTAFDRLEVTEGGETRAVEVPVAADPAAVGPVRWVLLTTKAQDIPGAAPWLATLAGPGTTVAVIQNGVDHARRAAPYLPPGAALLPTIIYCAVERTAPGRIVHHGGARMHVPADEQGGAFAEIFAGSGFEIVREADFVTTAWRKLLSNAVANAITALTLRRMTVFTEAAVQALARDLMTEVIAVARAEGARIAAEDGERILASYARMGRGGSSMLYDRLAGRPLEHDFISGAVVEAAGRHGIDVPLNRAVLALLVGASGHPLDGSA</sequence>
<dbReference type="InterPro" id="IPR051402">
    <property type="entry name" value="KPR-Related"/>
</dbReference>
<dbReference type="InterPro" id="IPR003710">
    <property type="entry name" value="ApbA"/>
</dbReference>
<evidence type="ECO:0000256" key="6">
    <source>
        <dbReference type="ARBA" id="ARBA00022857"/>
    </source>
</evidence>
<dbReference type="NCBIfam" id="TIGR00745">
    <property type="entry name" value="apbA_panE"/>
    <property type="match status" value="1"/>
</dbReference>
<evidence type="ECO:0000256" key="5">
    <source>
        <dbReference type="ARBA" id="ARBA00022655"/>
    </source>
</evidence>
<dbReference type="InterPro" id="IPR013328">
    <property type="entry name" value="6PGD_dom2"/>
</dbReference>
<keyword evidence="5 10" id="KW-0566">Pantothenate biosynthesis</keyword>
<dbReference type="NCBIfam" id="NF005091">
    <property type="entry name" value="PRK06522.2-2"/>
    <property type="match status" value="1"/>
</dbReference>
<dbReference type="Pfam" id="PF02558">
    <property type="entry name" value="ApbA"/>
    <property type="match status" value="1"/>
</dbReference>
<evidence type="ECO:0000259" key="11">
    <source>
        <dbReference type="Pfam" id="PF02558"/>
    </source>
</evidence>
<reference evidence="13" key="1">
    <citation type="journal article" date="2021" name="Front. Microbiol.">
        <title>Comprehensive Comparative Genomics and Phenotyping of Methylobacterium Species.</title>
        <authorList>
            <person name="Alessa O."/>
            <person name="Ogura Y."/>
            <person name="Fujitani Y."/>
            <person name="Takami H."/>
            <person name="Hayashi T."/>
            <person name="Sahin N."/>
            <person name="Tani A."/>
        </authorList>
    </citation>
    <scope>NUCLEOTIDE SEQUENCE</scope>
    <source>
        <strain evidence="13">DSM 17168</strain>
    </source>
</reference>
<dbReference type="InterPro" id="IPR013332">
    <property type="entry name" value="KPR_N"/>
</dbReference>
<keyword evidence="7 10" id="KW-0560">Oxidoreductase</keyword>
<dbReference type="SUPFAM" id="SSF51735">
    <property type="entry name" value="NAD(P)-binding Rossmann-fold domains"/>
    <property type="match status" value="1"/>
</dbReference>
<proteinExistence type="inferred from homology"/>
<dbReference type="PANTHER" id="PTHR21708">
    <property type="entry name" value="PROBABLE 2-DEHYDROPANTOATE 2-REDUCTASE"/>
    <property type="match status" value="1"/>
</dbReference>
<evidence type="ECO:0000256" key="2">
    <source>
        <dbReference type="ARBA" id="ARBA00007870"/>
    </source>
</evidence>
<dbReference type="PANTHER" id="PTHR21708:SF26">
    <property type="entry name" value="2-DEHYDROPANTOATE 2-REDUCTASE"/>
    <property type="match status" value="1"/>
</dbReference>
<dbReference type="InterPro" id="IPR013752">
    <property type="entry name" value="KPA_reductase"/>
</dbReference>
<comment type="similarity">
    <text evidence="2 10">Belongs to the ketopantoate reductase family.</text>
</comment>
<evidence type="ECO:0000256" key="8">
    <source>
        <dbReference type="ARBA" id="ARBA00032024"/>
    </source>
</evidence>
<feature type="domain" description="Ketopantoate reductase C-terminal" evidence="12">
    <location>
        <begin position="170"/>
        <end position="288"/>
    </location>
</feature>
<dbReference type="Gene3D" id="3.40.50.720">
    <property type="entry name" value="NAD(P)-binding Rossmann-like Domain"/>
    <property type="match status" value="1"/>
</dbReference>
<dbReference type="Pfam" id="PF08546">
    <property type="entry name" value="ApbA_C"/>
    <property type="match status" value="1"/>
</dbReference>
<organism evidence="13 14">
    <name type="scientific">Methylobacterium isbiliense</name>
    <dbReference type="NCBI Taxonomy" id="315478"/>
    <lineage>
        <taxon>Bacteria</taxon>
        <taxon>Pseudomonadati</taxon>
        <taxon>Pseudomonadota</taxon>
        <taxon>Alphaproteobacteria</taxon>
        <taxon>Hyphomicrobiales</taxon>
        <taxon>Methylobacteriaceae</taxon>
        <taxon>Methylobacterium</taxon>
    </lineage>
</organism>
<name>A0ABQ4SL87_9HYPH</name>
<dbReference type="InterPro" id="IPR008927">
    <property type="entry name" value="6-PGluconate_DH-like_C_sf"/>
</dbReference>
<dbReference type="Proteomes" id="UP001055153">
    <property type="component" value="Unassembled WGS sequence"/>
</dbReference>
<evidence type="ECO:0000256" key="1">
    <source>
        <dbReference type="ARBA" id="ARBA00004994"/>
    </source>
</evidence>
<keyword evidence="14" id="KW-1185">Reference proteome</keyword>
<dbReference type="Gene3D" id="1.10.1040.10">
    <property type="entry name" value="N-(1-d-carboxylethyl)-l-norvaline Dehydrogenase, domain 2"/>
    <property type="match status" value="1"/>
</dbReference>
<evidence type="ECO:0000256" key="10">
    <source>
        <dbReference type="RuleBase" id="RU362068"/>
    </source>
</evidence>
<comment type="catalytic activity">
    <reaction evidence="9 10">
        <text>(R)-pantoate + NADP(+) = 2-dehydropantoate + NADPH + H(+)</text>
        <dbReference type="Rhea" id="RHEA:16233"/>
        <dbReference type="ChEBI" id="CHEBI:11561"/>
        <dbReference type="ChEBI" id="CHEBI:15378"/>
        <dbReference type="ChEBI" id="CHEBI:15980"/>
        <dbReference type="ChEBI" id="CHEBI:57783"/>
        <dbReference type="ChEBI" id="CHEBI:58349"/>
        <dbReference type="EC" id="1.1.1.169"/>
    </reaction>
</comment>
<evidence type="ECO:0000256" key="9">
    <source>
        <dbReference type="ARBA" id="ARBA00048793"/>
    </source>
</evidence>
<dbReference type="EMBL" id="BPQQ01000071">
    <property type="protein sequence ID" value="GJE03289.1"/>
    <property type="molecule type" value="Genomic_DNA"/>
</dbReference>
<dbReference type="RefSeq" id="WP_238240684.1">
    <property type="nucleotide sequence ID" value="NZ_BPQQ01000071.1"/>
</dbReference>
<reference evidence="13" key="2">
    <citation type="submission" date="2021-08" db="EMBL/GenBank/DDBJ databases">
        <authorList>
            <person name="Tani A."/>
            <person name="Ola A."/>
            <person name="Ogura Y."/>
            <person name="Katsura K."/>
            <person name="Hayashi T."/>
        </authorList>
    </citation>
    <scope>NUCLEOTIDE SEQUENCE</scope>
    <source>
        <strain evidence="13">DSM 17168</strain>
    </source>
</reference>
<evidence type="ECO:0000256" key="3">
    <source>
        <dbReference type="ARBA" id="ARBA00013014"/>
    </source>
</evidence>
<comment type="function">
    <text evidence="10">Catalyzes the NADPH-dependent reduction of ketopantoate into pantoic acid.</text>
</comment>
<dbReference type="EC" id="1.1.1.169" evidence="3 10"/>